<feature type="compositionally biased region" description="Basic and acidic residues" evidence="1">
    <location>
        <begin position="292"/>
        <end position="313"/>
    </location>
</feature>
<keyword evidence="3" id="KW-1185">Reference proteome</keyword>
<dbReference type="OrthoDB" id="1751168at2759"/>
<dbReference type="AlphaFoldDB" id="A0A2Z7DA97"/>
<protein>
    <submittedName>
        <fullName evidence="2">Uncharacterized protein</fullName>
    </submittedName>
</protein>
<proteinExistence type="predicted"/>
<evidence type="ECO:0000313" key="2">
    <source>
        <dbReference type="EMBL" id="KZV55535.1"/>
    </source>
</evidence>
<name>A0A2Z7DA97_9LAMI</name>
<feature type="compositionally biased region" description="Polar residues" evidence="1">
    <location>
        <begin position="324"/>
        <end position="334"/>
    </location>
</feature>
<dbReference type="Proteomes" id="UP000250235">
    <property type="component" value="Unassembled WGS sequence"/>
</dbReference>
<accession>A0A2Z7DA97</accession>
<evidence type="ECO:0000256" key="1">
    <source>
        <dbReference type="SAM" id="MobiDB-lite"/>
    </source>
</evidence>
<evidence type="ECO:0000313" key="3">
    <source>
        <dbReference type="Proteomes" id="UP000250235"/>
    </source>
</evidence>
<sequence>MAASLSINFMQVNIESMLAMEHIGMVRMFKSLEEIGLSGGIRFSLTKDVFAEAFGIPTEGRVGFLDIPTKTVAEMRVRFSGTEAPFRAPNNKKEMKMEYRLLHDIVAKALCAKAGSIDVVTSEKFDLMVAISAGLKNLVKTDLGESVKLHPLKVLNNKSVHTYMKKNLGVGPAGETSKVSGATASEQQCTTDSLQSLTKKPDKEAGETKKSAKAAVEKKKKKEEKVVSVVVKKPVEARSQAAPVKSKSGTSSDADSCPTDADASTVNAPEVNMETNPEVERQADETSTAADQEDHMECTDKTETEAQTIDKEQSIVVRSDPVHTAQQPITSASKSVHAPVKIREINWVTHFLPKIDPAAKGKELLQTWTDQTP</sequence>
<feature type="compositionally biased region" description="Polar residues" evidence="1">
    <location>
        <begin position="177"/>
        <end position="198"/>
    </location>
</feature>
<organism evidence="2 3">
    <name type="scientific">Dorcoceras hygrometricum</name>
    <dbReference type="NCBI Taxonomy" id="472368"/>
    <lineage>
        <taxon>Eukaryota</taxon>
        <taxon>Viridiplantae</taxon>
        <taxon>Streptophyta</taxon>
        <taxon>Embryophyta</taxon>
        <taxon>Tracheophyta</taxon>
        <taxon>Spermatophyta</taxon>
        <taxon>Magnoliopsida</taxon>
        <taxon>eudicotyledons</taxon>
        <taxon>Gunneridae</taxon>
        <taxon>Pentapetalae</taxon>
        <taxon>asterids</taxon>
        <taxon>lamiids</taxon>
        <taxon>Lamiales</taxon>
        <taxon>Gesneriaceae</taxon>
        <taxon>Didymocarpoideae</taxon>
        <taxon>Trichosporeae</taxon>
        <taxon>Loxocarpinae</taxon>
        <taxon>Dorcoceras</taxon>
    </lineage>
</organism>
<feature type="compositionally biased region" description="Basic and acidic residues" evidence="1">
    <location>
        <begin position="199"/>
        <end position="210"/>
    </location>
</feature>
<feature type="region of interest" description="Disordered" evidence="1">
    <location>
        <begin position="168"/>
        <end position="337"/>
    </location>
</feature>
<gene>
    <name evidence="2" type="ORF">F511_09646</name>
</gene>
<dbReference type="EMBL" id="KQ988511">
    <property type="protein sequence ID" value="KZV55535.1"/>
    <property type="molecule type" value="Genomic_DNA"/>
</dbReference>
<reference evidence="2 3" key="1">
    <citation type="journal article" date="2015" name="Proc. Natl. Acad. Sci. U.S.A.">
        <title>The resurrection genome of Boea hygrometrica: A blueprint for survival of dehydration.</title>
        <authorList>
            <person name="Xiao L."/>
            <person name="Yang G."/>
            <person name="Zhang L."/>
            <person name="Yang X."/>
            <person name="Zhao S."/>
            <person name="Ji Z."/>
            <person name="Zhou Q."/>
            <person name="Hu M."/>
            <person name="Wang Y."/>
            <person name="Chen M."/>
            <person name="Xu Y."/>
            <person name="Jin H."/>
            <person name="Xiao X."/>
            <person name="Hu G."/>
            <person name="Bao F."/>
            <person name="Hu Y."/>
            <person name="Wan P."/>
            <person name="Li L."/>
            <person name="Deng X."/>
            <person name="Kuang T."/>
            <person name="Xiang C."/>
            <person name="Zhu J.K."/>
            <person name="Oliver M.J."/>
            <person name="He Y."/>
        </authorList>
    </citation>
    <scope>NUCLEOTIDE SEQUENCE [LARGE SCALE GENOMIC DNA]</scope>
    <source>
        <strain evidence="3">cv. XS01</strain>
    </source>
</reference>